<dbReference type="SUPFAM" id="SSF55486">
    <property type="entry name" value="Metalloproteases ('zincins'), catalytic domain"/>
    <property type="match status" value="1"/>
</dbReference>
<comment type="cofactor">
    <cofactor evidence="8">
        <name>Zn(2+)</name>
        <dbReference type="ChEBI" id="CHEBI:29105"/>
    </cofactor>
    <text evidence="8">Binds 2 Zn(2+) ions per subunit.</text>
</comment>
<evidence type="ECO:0000256" key="8">
    <source>
        <dbReference type="PIRSR" id="PIRSR621190-2"/>
    </source>
</evidence>
<evidence type="ECO:0000256" key="7">
    <source>
        <dbReference type="PIRSR" id="PIRSR621190-1"/>
    </source>
</evidence>
<feature type="domain" description="Peptidase metallopeptidase" evidence="10">
    <location>
        <begin position="139"/>
        <end position="299"/>
    </location>
</feature>
<dbReference type="GO" id="GO:0008270">
    <property type="term" value="F:zinc ion binding"/>
    <property type="evidence" value="ECO:0007669"/>
    <property type="project" value="InterPro"/>
</dbReference>
<comment type="similarity">
    <text evidence="1">Belongs to the peptidase M10A family. Matrix metalloproteinases (MMPs) subfamily.</text>
</comment>
<dbReference type="SUPFAM" id="SSF47090">
    <property type="entry name" value="PGBD-like"/>
    <property type="match status" value="1"/>
</dbReference>
<dbReference type="InterPro" id="IPR001818">
    <property type="entry name" value="Pept_M10_metallopeptidase"/>
</dbReference>
<keyword evidence="4" id="KW-0378">Hydrolase</keyword>
<dbReference type="InterPro" id="IPR002477">
    <property type="entry name" value="Peptidoglycan-bd-like"/>
</dbReference>
<evidence type="ECO:0000313" key="12">
    <source>
        <dbReference type="RefSeq" id="XP_021842746.1"/>
    </source>
</evidence>
<feature type="binding site" evidence="8">
    <location>
        <position position="213"/>
    </location>
    <ligand>
        <name>Ca(2+)</name>
        <dbReference type="ChEBI" id="CHEBI:29108"/>
        <label>3</label>
    </ligand>
</feature>
<evidence type="ECO:0000256" key="2">
    <source>
        <dbReference type="ARBA" id="ARBA00022670"/>
    </source>
</evidence>
<dbReference type="AlphaFoldDB" id="A0A9R0I4X5"/>
<keyword evidence="9" id="KW-0732">Signal</keyword>
<feature type="binding site" evidence="8">
    <location>
        <position position="235"/>
    </location>
    <ligand>
        <name>Ca(2+)</name>
        <dbReference type="ChEBI" id="CHEBI:29108"/>
        <label>3</label>
    </ligand>
</feature>
<evidence type="ECO:0000259" key="10">
    <source>
        <dbReference type="SMART" id="SM00235"/>
    </source>
</evidence>
<dbReference type="GO" id="GO:0031012">
    <property type="term" value="C:extracellular matrix"/>
    <property type="evidence" value="ECO:0007669"/>
    <property type="project" value="InterPro"/>
</dbReference>
<feature type="binding site" evidence="8">
    <location>
        <position position="205"/>
    </location>
    <ligand>
        <name>Zn(2+)</name>
        <dbReference type="ChEBI" id="CHEBI:29105"/>
        <label>1</label>
    </ligand>
</feature>
<feature type="binding site" evidence="8">
    <location>
        <position position="272"/>
    </location>
    <ligand>
        <name>Zn(2+)</name>
        <dbReference type="ChEBI" id="CHEBI:29105"/>
        <label>2</label>
        <note>catalytic</note>
    </ligand>
</feature>
<dbReference type="CDD" id="cd04278">
    <property type="entry name" value="ZnMc_MMP"/>
    <property type="match status" value="1"/>
</dbReference>
<gene>
    <name evidence="12" type="primary">LOC110782805</name>
</gene>
<evidence type="ECO:0000256" key="6">
    <source>
        <dbReference type="ARBA" id="ARBA00023049"/>
    </source>
</evidence>
<comment type="cofactor">
    <cofactor evidence="8">
        <name>Ca(2+)</name>
        <dbReference type="ChEBI" id="CHEBI:29108"/>
    </cofactor>
    <text evidence="8">Can bind about 5 Ca(2+) ions per subunit.</text>
</comment>
<dbReference type="RefSeq" id="XP_021842746.1">
    <property type="nucleotide sequence ID" value="XM_021987054.2"/>
</dbReference>
<reference evidence="12" key="2">
    <citation type="submission" date="2025-08" db="UniProtKB">
        <authorList>
            <consortium name="RefSeq"/>
        </authorList>
    </citation>
    <scope>IDENTIFICATION</scope>
    <source>
        <tissue evidence="12">Leaf</tissue>
    </source>
</reference>
<feature type="binding site" evidence="8">
    <location>
        <position position="226"/>
    </location>
    <ligand>
        <name>Ca(2+)</name>
        <dbReference type="ChEBI" id="CHEBI:29108"/>
        <label>2</label>
    </ligand>
</feature>
<keyword evidence="2" id="KW-0645">Protease</keyword>
<dbReference type="Gene3D" id="3.40.390.10">
    <property type="entry name" value="Collagenase (Catalytic Domain)"/>
    <property type="match status" value="1"/>
</dbReference>
<dbReference type="GO" id="GO:0030198">
    <property type="term" value="P:extracellular matrix organization"/>
    <property type="evidence" value="ECO:0000318"/>
    <property type="project" value="GO_Central"/>
</dbReference>
<dbReference type="SMART" id="SM00235">
    <property type="entry name" value="ZnMc"/>
    <property type="match status" value="1"/>
</dbReference>
<feature type="binding site" evidence="8">
    <location>
        <position position="220"/>
    </location>
    <ligand>
        <name>Zn(2+)</name>
        <dbReference type="ChEBI" id="CHEBI:29105"/>
        <label>1</label>
    </ligand>
</feature>
<evidence type="ECO:0000313" key="11">
    <source>
        <dbReference type="Proteomes" id="UP000813463"/>
    </source>
</evidence>
<dbReference type="KEGG" id="soe:110782805"/>
<dbReference type="GeneID" id="110782805"/>
<dbReference type="InterPro" id="IPR021190">
    <property type="entry name" value="Pept_M10A"/>
</dbReference>
<dbReference type="Pfam" id="PF01471">
    <property type="entry name" value="PG_binding_1"/>
    <property type="match status" value="1"/>
</dbReference>
<protein>
    <submittedName>
        <fullName evidence="12">Metalloendoproteinase 5-MMP</fullName>
    </submittedName>
</protein>
<dbReference type="InterPro" id="IPR033739">
    <property type="entry name" value="M10A_MMP"/>
</dbReference>
<feature type="binding site" evidence="8">
    <location>
        <position position="264"/>
    </location>
    <ligand>
        <name>Zn(2+)</name>
        <dbReference type="ChEBI" id="CHEBI:29105"/>
        <label>2</label>
        <note>catalytic</note>
    </ligand>
</feature>
<feature type="chain" id="PRO_5040305198" evidence="9">
    <location>
        <begin position="27"/>
        <end position="300"/>
    </location>
</feature>
<evidence type="ECO:0000256" key="5">
    <source>
        <dbReference type="ARBA" id="ARBA00022833"/>
    </source>
</evidence>
<feature type="binding site" evidence="8">
    <location>
        <position position="195"/>
    </location>
    <ligand>
        <name>Ca(2+)</name>
        <dbReference type="ChEBI" id="CHEBI:29108"/>
        <label>2</label>
    </ligand>
</feature>
<feature type="binding site" evidence="8">
    <location>
        <position position="258"/>
    </location>
    <ligand>
        <name>Zn(2+)</name>
        <dbReference type="ChEBI" id="CHEBI:29105"/>
        <label>2</label>
        <note>catalytic</note>
    </ligand>
</feature>
<reference evidence="11" key="1">
    <citation type="journal article" date="2021" name="Nat. Commun.">
        <title>Genomic analyses provide insights into spinach domestication and the genetic basis of agronomic traits.</title>
        <authorList>
            <person name="Cai X."/>
            <person name="Sun X."/>
            <person name="Xu C."/>
            <person name="Sun H."/>
            <person name="Wang X."/>
            <person name="Ge C."/>
            <person name="Zhang Z."/>
            <person name="Wang Q."/>
            <person name="Fei Z."/>
            <person name="Jiao C."/>
            <person name="Wang Q."/>
        </authorList>
    </citation>
    <scope>NUCLEOTIDE SEQUENCE [LARGE SCALE GENOMIC DNA]</scope>
    <source>
        <strain evidence="11">cv. Varoflay</strain>
    </source>
</reference>
<keyword evidence="8" id="KW-0106">Calcium</keyword>
<dbReference type="PANTHER" id="PTHR10201">
    <property type="entry name" value="MATRIX METALLOPROTEINASE"/>
    <property type="match status" value="1"/>
</dbReference>
<dbReference type="GO" id="GO:0006508">
    <property type="term" value="P:proteolysis"/>
    <property type="evidence" value="ECO:0007669"/>
    <property type="project" value="UniProtKB-KW"/>
</dbReference>
<dbReference type="InterPro" id="IPR024079">
    <property type="entry name" value="MetalloPept_cat_dom_sf"/>
</dbReference>
<evidence type="ECO:0000256" key="1">
    <source>
        <dbReference type="ARBA" id="ARBA00009614"/>
    </source>
</evidence>
<evidence type="ECO:0000256" key="9">
    <source>
        <dbReference type="SAM" id="SignalP"/>
    </source>
</evidence>
<feature type="binding site" evidence="8">
    <location>
        <position position="235"/>
    </location>
    <ligand>
        <name>Ca(2+)</name>
        <dbReference type="ChEBI" id="CHEBI:29108"/>
        <label>1</label>
    </ligand>
</feature>
<dbReference type="GO" id="GO:0004222">
    <property type="term" value="F:metalloendopeptidase activity"/>
    <property type="evidence" value="ECO:0000318"/>
    <property type="project" value="GO_Central"/>
</dbReference>
<keyword evidence="3 8" id="KW-0479">Metal-binding</keyword>
<dbReference type="InterPro" id="IPR006026">
    <property type="entry name" value="Peptidase_Metallo"/>
</dbReference>
<feature type="binding site" evidence="8">
    <location>
        <position position="232"/>
    </location>
    <ligand>
        <name>Ca(2+)</name>
        <dbReference type="ChEBI" id="CHEBI:29108"/>
        <label>3</label>
    </ligand>
</feature>
<feature type="binding site" evidence="8">
    <location>
        <position position="230"/>
    </location>
    <ligand>
        <name>Zn(2+)</name>
        <dbReference type="ChEBI" id="CHEBI:29105"/>
        <label>1</label>
    </ligand>
</feature>
<keyword evidence="6" id="KW-0482">Metalloprotease</keyword>
<feature type="active site" evidence="7">
    <location>
        <position position="255"/>
    </location>
</feature>
<dbReference type="Proteomes" id="UP000813463">
    <property type="component" value="Chromosome 1"/>
</dbReference>
<evidence type="ECO:0000256" key="4">
    <source>
        <dbReference type="ARBA" id="ARBA00022801"/>
    </source>
</evidence>
<accession>A0A9R0I4X5</accession>
<name>A0A9R0I4X5_SPIOL</name>
<dbReference type="Pfam" id="PF00413">
    <property type="entry name" value="Peptidase_M10"/>
    <property type="match status" value="1"/>
</dbReference>
<dbReference type="PRINTS" id="PR00138">
    <property type="entry name" value="MATRIXIN"/>
</dbReference>
<dbReference type="GO" id="GO:0030574">
    <property type="term" value="P:collagen catabolic process"/>
    <property type="evidence" value="ECO:0000318"/>
    <property type="project" value="GO_Central"/>
</dbReference>
<dbReference type="InterPro" id="IPR036365">
    <property type="entry name" value="PGBD-like_sf"/>
</dbReference>
<sequence>MPNNMATKNYIFCAILFLVVPHTTQSKPNDSPFGFLKSLEGCMKGQNVDGLHHLKRYLAKFGYLENHTMTINNEDDQLFDERLEEAIKTYQHNYGLNVTGHLDATTVQQMMKPRCGVPDFIEGKNTMRKKDKTSLYTNQGVAWPSSEYKLTFQIQSGTLVPGAENMRSIVVDQLSKWEQYSPFTFEEVGEGNQSDLVFGFAVGDHGDRYPFDGPGGVVGHSFYPTGGVSHYDATEDWSDDPGINQVDLNTVVLHEIGHLLGLSHTQDQSAVMFAIVDRGVKKRELQQDDVLGIQAIYGKA</sequence>
<feature type="binding site" description="in inhibited form" evidence="8">
    <location>
        <position position="115"/>
    </location>
    <ligand>
        <name>Zn(2+)</name>
        <dbReference type="ChEBI" id="CHEBI:29105"/>
        <label>2</label>
        <note>catalytic</note>
    </ligand>
</feature>
<dbReference type="PANTHER" id="PTHR10201:SF213">
    <property type="entry name" value="METALLOENDOPROTEINASE 2-MMP-LIKE"/>
    <property type="match status" value="1"/>
</dbReference>
<feature type="binding site" evidence="8">
    <location>
        <position position="207"/>
    </location>
    <ligand>
        <name>Zn(2+)</name>
        <dbReference type="ChEBI" id="CHEBI:29105"/>
        <label>1</label>
    </ligand>
</feature>
<organism evidence="11 12">
    <name type="scientific">Spinacia oleracea</name>
    <name type="common">Spinach</name>
    <dbReference type="NCBI Taxonomy" id="3562"/>
    <lineage>
        <taxon>Eukaryota</taxon>
        <taxon>Viridiplantae</taxon>
        <taxon>Streptophyta</taxon>
        <taxon>Embryophyta</taxon>
        <taxon>Tracheophyta</taxon>
        <taxon>Spermatophyta</taxon>
        <taxon>Magnoliopsida</taxon>
        <taxon>eudicotyledons</taxon>
        <taxon>Gunneridae</taxon>
        <taxon>Pentapetalae</taxon>
        <taxon>Caryophyllales</taxon>
        <taxon>Chenopodiaceae</taxon>
        <taxon>Chenopodioideae</taxon>
        <taxon>Anserineae</taxon>
        <taxon>Spinacia</taxon>
    </lineage>
</organism>
<feature type="binding site" evidence="8">
    <location>
        <position position="212"/>
    </location>
    <ligand>
        <name>Ca(2+)</name>
        <dbReference type="ChEBI" id="CHEBI:29108"/>
        <label>3</label>
    </ligand>
</feature>
<keyword evidence="5 8" id="KW-0862">Zinc</keyword>
<dbReference type="OrthoDB" id="406838at2759"/>
<feature type="binding site" evidence="8">
    <location>
        <position position="254"/>
    </location>
    <ligand>
        <name>Zn(2+)</name>
        <dbReference type="ChEBI" id="CHEBI:29105"/>
        <label>2</label>
        <note>catalytic</note>
    </ligand>
</feature>
<evidence type="ECO:0000256" key="3">
    <source>
        <dbReference type="ARBA" id="ARBA00022723"/>
    </source>
</evidence>
<proteinExistence type="inferred from homology"/>
<keyword evidence="11" id="KW-1185">Reference proteome</keyword>
<feature type="signal peptide" evidence="9">
    <location>
        <begin position="1"/>
        <end position="26"/>
    </location>
</feature>